<protein>
    <submittedName>
        <fullName evidence="1">Uncharacterized protein involved in cysteine biosynthesis</fullName>
    </submittedName>
</protein>
<dbReference type="AlphaFoldDB" id="A0A2V0QW17"/>
<dbReference type="Proteomes" id="UP000247480">
    <property type="component" value="Unassembled WGS sequence"/>
</dbReference>
<dbReference type="RefSeq" id="WP_020339697.1">
    <property type="nucleotide sequence ID" value="NZ_AP019411.1"/>
</dbReference>
<reference evidence="1 2" key="1">
    <citation type="submission" date="2018-04" db="EMBL/GenBank/DDBJ databases">
        <title>Draft genome sequence of Pseudomonas syringae pv. actinidiae biovar 1 strains isolated from kiwifruit in Kagawa prefecture.</title>
        <authorList>
            <person name="Tabuchi M."/>
            <person name="Saito M."/>
            <person name="Fujiwara S."/>
            <person name="Sasa N."/>
            <person name="Akimitsu K."/>
            <person name="Gomi K."/>
            <person name="Konishi-Sugita S."/>
            <person name="Hamano K."/>
            <person name="Kataoka I."/>
        </authorList>
    </citation>
    <scope>NUCLEOTIDE SEQUENCE [LARGE SCALE GENOMIC DNA]</scope>
    <source>
        <strain evidence="1 2">MAFF212206</strain>
    </source>
</reference>
<sequence length="106" mass="11101">MKAVIPKSQRLIPNTPAKLQGSFNTGAQSWSGVDAIAELLRRVELTLDPVERAMQAQRAIGGLMALVAVGAPGIGSVFTHRDFFSRLSTLTGSTPDELVIAAGAAI</sequence>
<gene>
    <name evidence="1" type="ORF">KPSA1_06305</name>
</gene>
<evidence type="ECO:0000313" key="2">
    <source>
        <dbReference type="Proteomes" id="UP000247480"/>
    </source>
</evidence>
<proteinExistence type="predicted"/>
<comment type="caution">
    <text evidence="1">The sequence shown here is derived from an EMBL/GenBank/DDBJ whole genome shotgun (WGS) entry which is preliminary data.</text>
</comment>
<accession>A0A2V0QW17</accession>
<organism evidence="1 2">
    <name type="scientific">Pseudomonas syringae pv. actinidiae</name>
    <dbReference type="NCBI Taxonomy" id="103796"/>
    <lineage>
        <taxon>Bacteria</taxon>
        <taxon>Pseudomonadati</taxon>
        <taxon>Pseudomonadota</taxon>
        <taxon>Gammaproteobacteria</taxon>
        <taxon>Pseudomonadales</taxon>
        <taxon>Pseudomonadaceae</taxon>
        <taxon>Pseudomonas</taxon>
        <taxon>Pseudomonas syringae</taxon>
    </lineage>
</organism>
<name>A0A2V0QW17_PSESF</name>
<evidence type="ECO:0000313" key="1">
    <source>
        <dbReference type="EMBL" id="GBH12830.1"/>
    </source>
</evidence>
<dbReference type="EMBL" id="BGJZ01000320">
    <property type="protein sequence ID" value="GBH12830.1"/>
    <property type="molecule type" value="Genomic_DNA"/>
</dbReference>